<organism evidence="2 3">
    <name type="scientific">Adineta steineri</name>
    <dbReference type="NCBI Taxonomy" id="433720"/>
    <lineage>
        <taxon>Eukaryota</taxon>
        <taxon>Metazoa</taxon>
        <taxon>Spiralia</taxon>
        <taxon>Gnathifera</taxon>
        <taxon>Rotifera</taxon>
        <taxon>Eurotatoria</taxon>
        <taxon>Bdelloidea</taxon>
        <taxon>Adinetida</taxon>
        <taxon>Adinetidae</taxon>
        <taxon>Adineta</taxon>
    </lineage>
</organism>
<feature type="region of interest" description="Disordered" evidence="1">
    <location>
        <begin position="71"/>
        <end position="92"/>
    </location>
</feature>
<gene>
    <name evidence="2" type="ORF">OKA104_LOCUS52507</name>
</gene>
<evidence type="ECO:0000313" key="2">
    <source>
        <dbReference type="EMBL" id="CAF4420738.1"/>
    </source>
</evidence>
<accession>A0A820QKQ8</accession>
<dbReference type="Proteomes" id="UP000663881">
    <property type="component" value="Unassembled WGS sequence"/>
</dbReference>
<dbReference type="EMBL" id="CAJOAY010030671">
    <property type="protein sequence ID" value="CAF4420738.1"/>
    <property type="molecule type" value="Genomic_DNA"/>
</dbReference>
<proteinExistence type="predicted"/>
<feature type="non-terminal residue" evidence="2">
    <location>
        <position position="1"/>
    </location>
</feature>
<sequence>SSTSGNTNSNDPLLTMIEQRLDFKHRCMFYSTGPASDLCVCALDVNYNSSVVCNAIGYSNLLTYDESIVQKSNNEDENDSNNAKKNTNKICS</sequence>
<feature type="compositionally biased region" description="Polar residues" evidence="1">
    <location>
        <begin position="83"/>
        <end position="92"/>
    </location>
</feature>
<name>A0A820QKQ8_9BILA</name>
<reference evidence="2" key="1">
    <citation type="submission" date="2021-02" db="EMBL/GenBank/DDBJ databases">
        <authorList>
            <person name="Nowell W R."/>
        </authorList>
    </citation>
    <scope>NUCLEOTIDE SEQUENCE</scope>
</reference>
<evidence type="ECO:0000256" key="1">
    <source>
        <dbReference type="SAM" id="MobiDB-lite"/>
    </source>
</evidence>
<comment type="caution">
    <text evidence="2">The sequence shown here is derived from an EMBL/GenBank/DDBJ whole genome shotgun (WGS) entry which is preliminary data.</text>
</comment>
<dbReference type="AlphaFoldDB" id="A0A820QKQ8"/>
<protein>
    <submittedName>
        <fullName evidence="2">Uncharacterized protein</fullName>
    </submittedName>
</protein>
<evidence type="ECO:0000313" key="3">
    <source>
        <dbReference type="Proteomes" id="UP000663881"/>
    </source>
</evidence>